<protein>
    <submittedName>
        <fullName evidence="2">Uncharacterized protein</fullName>
    </submittedName>
</protein>
<proteinExistence type="predicted"/>
<feature type="region of interest" description="Disordered" evidence="1">
    <location>
        <begin position="22"/>
        <end position="102"/>
    </location>
</feature>
<dbReference type="EMBL" id="CADEAL010000760">
    <property type="protein sequence ID" value="CAB1424871.1"/>
    <property type="molecule type" value="Genomic_DNA"/>
</dbReference>
<name>A0A9N7U6I8_PLEPL</name>
<gene>
    <name evidence="2" type="ORF">PLEPLA_LOCUS12800</name>
</gene>
<evidence type="ECO:0000313" key="3">
    <source>
        <dbReference type="Proteomes" id="UP001153269"/>
    </source>
</evidence>
<sequence length="122" mass="12903">MNEEVVCLEYRCSVWARGGGVGGEAGRGGGRFGERGGGEEELGGVWHPAPDPSTGGRHSVLDGKRDNMCLNKASRRGDTVAADKTASAGNQLRPGPTSWTSADISAMVQEATSDQRTWRAER</sequence>
<accession>A0A9N7U6I8</accession>
<evidence type="ECO:0000256" key="1">
    <source>
        <dbReference type="SAM" id="MobiDB-lite"/>
    </source>
</evidence>
<evidence type="ECO:0000313" key="2">
    <source>
        <dbReference type="EMBL" id="CAB1424871.1"/>
    </source>
</evidence>
<keyword evidence="3" id="KW-1185">Reference proteome</keyword>
<feature type="compositionally biased region" description="Gly residues" evidence="1">
    <location>
        <begin position="22"/>
        <end position="31"/>
    </location>
</feature>
<reference evidence="2" key="1">
    <citation type="submission" date="2020-03" db="EMBL/GenBank/DDBJ databases">
        <authorList>
            <person name="Weist P."/>
        </authorList>
    </citation>
    <scope>NUCLEOTIDE SEQUENCE</scope>
</reference>
<dbReference type="Proteomes" id="UP001153269">
    <property type="component" value="Unassembled WGS sequence"/>
</dbReference>
<comment type="caution">
    <text evidence="2">The sequence shown here is derived from an EMBL/GenBank/DDBJ whole genome shotgun (WGS) entry which is preliminary data.</text>
</comment>
<dbReference type="AlphaFoldDB" id="A0A9N7U6I8"/>
<organism evidence="2 3">
    <name type="scientific">Pleuronectes platessa</name>
    <name type="common">European plaice</name>
    <dbReference type="NCBI Taxonomy" id="8262"/>
    <lineage>
        <taxon>Eukaryota</taxon>
        <taxon>Metazoa</taxon>
        <taxon>Chordata</taxon>
        <taxon>Craniata</taxon>
        <taxon>Vertebrata</taxon>
        <taxon>Euteleostomi</taxon>
        <taxon>Actinopterygii</taxon>
        <taxon>Neopterygii</taxon>
        <taxon>Teleostei</taxon>
        <taxon>Neoteleostei</taxon>
        <taxon>Acanthomorphata</taxon>
        <taxon>Carangaria</taxon>
        <taxon>Pleuronectiformes</taxon>
        <taxon>Pleuronectoidei</taxon>
        <taxon>Pleuronectidae</taxon>
        <taxon>Pleuronectes</taxon>
    </lineage>
</organism>